<dbReference type="AlphaFoldDB" id="A0A0K1PZ46"/>
<organism evidence="3 4">
    <name type="scientific">Labilithrix luteola</name>
    <dbReference type="NCBI Taxonomy" id="1391654"/>
    <lineage>
        <taxon>Bacteria</taxon>
        <taxon>Pseudomonadati</taxon>
        <taxon>Myxococcota</taxon>
        <taxon>Polyangia</taxon>
        <taxon>Polyangiales</taxon>
        <taxon>Labilitrichaceae</taxon>
        <taxon>Labilithrix</taxon>
    </lineage>
</organism>
<feature type="domain" description="Glycosyl transferase family 1" evidence="1">
    <location>
        <begin position="215"/>
        <end position="379"/>
    </location>
</feature>
<keyword evidence="3" id="KW-0808">Transferase</keyword>
<dbReference type="SUPFAM" id="SSF53756">
    <property type="entry name" value="UDP-Glycosyltransferase/glycogen phosphorylase"/>
    <property type="match status" value="1"/>
</dbReference>
<dbReference type="Gene3D" id="3.40.50.2000">
    <property type="entry name" value="Glycogen Phosphorylase B"/>
    <property type="match status" value="2"/>
</dbReference>
<dbReference type="PANTHER" id="PTHR12526:SF630">
    <property type="entry name" value="GLYCOSYLTRANSFERASE"/>
    <property type="match status" value="1"/>
</dbReference>
<dbReference type="GO" id="GO:0016757">
    <property type="term" value="F:glycosyltransferase activity"/>
    <property type="evidence" value="ECO:0007669"/>
    <property type="project" value="InterPro"/>
</dbReference>
<proteinExistence type="predicted"/>
<reference evidence="3 4" key="1">
    <citation type="submission" date="2015-08" db="EMBL/GenBank/DDBJ databases">
        <authorList>
            <person name="Babu N.S."/>
            <person name="Beckwith C.J."/>
            <person name="Beseler K.G."/>
            <person name="Brison A."/>
            <person name="Carone J.V."/>
            <person name="Caskin T.P."/>
            <person name="Diamond M."/>
            <person name="Durham M.E."/>
            <person name="Foxe J.M."/>
            <person name="Go M."/>
            <person name="Henderson B.A."/>
            <person name="Jones I.B."/>
            <person name="McGettigan J.A."/>
            <person name="Micheletti S.J."/>
            <person name="Nasrallah M.E."/>
            <person name="Ortiz D."/>
            <person name="Piller C.R."/>
            <person name="Privatt S.R."/>
            <person name="Schneider S.L."/>
            <person name="Sharp S."/>
            <person name="Smith T.C."/>
            <person name="Stanton J.D."/>
            <person name="Ullery H.E."/>
            <person name="Wilson R.J."/>
            <person name="Serrano M.G."/>
            <person name="Buck G."/>
            <person name="Lee V."/>
            <person name="Wang Y."/>
            <person name="Carvalho R."/>
            <person name="Voegtly L."/>
            <person name="Shi R."/>
            <person name="Duckworth R."/>
            <person name="Johnson A."/>
            <person name="Loviza R."/>
            <person name="Walstead R."/>
            <person name="Shah Z."/>
            <person name="Kiflezghi M."/>
            <person name="Wade K."/>
            <person name="Ball S.L."/>
            <person name="Bradley K.W."/>
            <person name="Asai D.J."/>
            <person name="Bowman C.A."/>
            <person name="Russell D.A."/>
            <person name="Pope W.H."/>
            <person name="Jacobs-Sera D."/>
            <person name="Hendrix R.W."/>
            <person name="Hatfull G.F."/>
        </authorList>
    </citation>
    <scope>NUCLEOTIDE SEQUENCE [LARGE SCALE GENOMIC DNA]</scope>
    <source>
        <strain evidence="3 4">DSM 27648</strain>
    </source>
</reference>
<dbReference type="InterPro" id="IPR028098">
    <property type="entry name" value="Glyco_trans_4-like_N"/>
</dbReference>
<feature type="domain" description="Glycosyltransferase subfamily 4-like N-terminal" evidence="2">
    <location>
        <begin position="26"/>
        <end position="173"/>
    </location>
</feature>
<name>A0A0K1PZ46_9BACT</name>
<dbReference type="InterPro" id="IPR001296">
    <property type="entry name" value="Glyco_trans_1"/>
</dbReference>
<dbReference type="Pfam" id="PF00534">
    <property type="entry name" value="Glycos_transf_1"/>
    <property type="match status" value="1"/>
</dbReference>
<dbReference type="Proteomes" id="UP000064967">
    <property type="component" value="Chromosome"/>
</dbReference>
<gene>
    <name evidence="3" type="ORF">AKJ09_05093</name>
</gene>
<dbReference type="KEGG" id="llu:AKJ09_05093"/>
<evidence type="ECO:0000313" key="3">
    <source>
        <dbReference type="EMBL" id="AKU98429.1"/>
    </source>
</evidence>
<keyword evidence="4" id="KW-1185">Reference proteome</keyword>
<dbReference type="Pfam" id="PF13439">
    <property type="entry name" value="Glyco_transf_4"/>
    <property type="match status" value="1"/>
</dbReference>
<dbReference type="OrthoDB" id="5443168at2"/>
<dbReference type="RefSeq" id="WP_146649389.1">
    <property type="nucleotide sequence ID" value="NZ_CP012333.1"/>
</dbReference>
<accession>A0A0K1PZ46</accession>
<evidence type="ECO:0000259" key="2">
    <source>
        <dbReference type="Pfam" id="PF13439"/>
    </source>
</evidence>
<evidence type="ECO:0000313" key="4">
    <source>
        <dbReference type="Proteomes" id="UP000064967"/>
    </source>
</evidence>
<dbReference type="EMBL" id="CP012333">
    <property type="protein sequence ID" value="AKU98429.1"/>
    <property type="molecule type" value="Genomic_DNA"/>
</dbReference>
<protein>
    <submittedName>
        <fullName evidence="3">Glycosyltransferase</fullName>
    </submittedName>
</protein>
<dbReference type="PANTHER" id="PTHR12526">
    <property type="entry name" value="GLYCOSYLTRANSFERASE"/>
    <property type="match status" value="1"/>
</dbReference>
<dbReference type="STRING" id="1391654.AKJ09_05093"/>
<sequence>MAGEGAPRKVLYVLDSLGLSGRTKGIIDLALNLDAARFEPVFCTLSDEQSALRDRLMDLRVPLEQLTVGAGLRVSTVGSLGAIIRRHDVQVVHSVNPRPMLYAGLAARLGGVRATIGSLSAFACQVPDRKYRFLPQDLVNRGTRNAWRNQVVARLTRFVVAVSRGLGERFCRFTSEASGPLRWIGHEALLEKLRVISYGVDVAAYDAVSAEERAAMRARLGATADTVLVGSVGRLIEQKDYPTQLRAFALASQREPRLRMVLAGDGPLRTSIESLSAELGITDRLTLLGHWTAVPLLIRSLDAFVLASKFEPYGVALLEAKAAGVAIVSTRVNEIPSLVADNASGLLVPPESPSEMADALVRLARDPELRRSLGRNAARDARRRHAIKATALAYQDLYDDATK</sequence>
<evidence type="ECO:0000259" key="1">
    <source>
        <dbReference type="Pfam" id="PF00534"/>
    </source>
</evidence>